<feature type="chain" id="PRO_5003375683" evidence="2">
    <location>
        <begin position="21"/>
        <end position="158"/>
    </location>
</feature>
<keyword evidence="2" id="KW-0732">Signal</keyword>
<feature type="region of interest" description="Disordered" evidence="1">
    <location>
        <begin position="61"/>
        <end position="120"/>
    </location>
</feature>
<feature type="compositionally biased region" description="Low complexity" evidence="1">
    <location>
        <begin position="61"/>
        <end position="104"/>
    </location>
</feature>
<dbReference type="HOGENOM" id="CLU_120085_0_0_1"/>
<protein>
    <submittedName>
        <fullName evidence="3">Uncharacterized protein</fullName>
    </submittedName>
</protein>
<proteinExistence type="predicted"/>
<evidence type="ECO:0000256" key="2">
    <source>
        <dbReference type="SAM" id="SignalP"/>
    </source>
</evidence>
<organism>
    <name type="scientific">Serpula lacrymans var. lacrymans (strain S7.9)</name>
    <name type="common">Dry rot fungus</name>
    <dbReference type="NCBI Taxonomy" id="578457"/>
    <lineage>
        <taxon>Eukaryota</taxon>
        <taxon>Fungi</taxon>
        <taxon>Dikarya</taxon>
        <taxon>Basidiomycota</taxon>
        <taxon>Agaricomycotina</taxon>
        <taxon>Agaricomycetes</taxon>
        <taxon>Agaricomycetidae</taxon>
        <taxon>Boletales</taxon>
        <taxon>Coniophorineae</taxon>
        <taxon>Serpulaceae</taxon>
        <taxon>Serpula</taxon>
    </lineage>
</organism>
<evidence type="ECO:0000313" key="3">
    <source>
        <dbReference type="EMBL" id="EGO29032.1"/>
    </source>
</evidence>
<feature type="compositionally biased region" description="Low complexity" evidence="1">
    <location>
        <begin position="111"/>
        <end position="120"/>
    </location>
</feature>
<evidence type="ECO:0000256" key="1">
    <source>
        <dbReference type="SAM" id="MobiDB-lite"/>
    </source>
</evidence>
<accession>F8NIZ9</accession>
<dbReference type="EMBL" id="GL945429">
    <property type="protein sequence ID" value="EGO29032.1"/>
    <property type="molecule type" value="Genomic_DNA"/>
</dbReference>
<dbReference type="GeneID" id="18817313"/>
<dbReference type="RefSeq" id="XP_007313274.1">
    <property type="nucleotide sequence ID" value="XM_007313212.1"/>
</dbReference>
<dbReference type="KEGG" id="sla:SERLADRAFT_456355"/>
<name>F8NIZ9_SERL9</name>
<dbReference type="Proteomes" id="UP000008064">
    <property type="component" value="Unassembled WGS sequence"/>
</dbReference>
<dbReference type="AlphaFoldDB" id="F8NIZ9"/>
<feature type="signal peptide" evidence="2">
    <location>
        <begin position="1"/>
        <end position="20"/>
    </location>
</feature>
<reference evidence="3" key="1">
    <citation type="submission" date="2011-04" db="EMBL/GenBank/DDBJ databases">
        <title>Evolution of plant cell wall degrading machinery underlies the functional diversity of forest fungi.</title>
        <authorList>
            <consortium name="US DOE Joint Genome Institute (JGI-PGF)"/>
            <person name="Eastwood D.C."/>
            <person name="Floudas D."/>
            <person name="Binder M."/>
            <person name="Majcherczyk A."/>
            <person name="Schneider P."/>
            <person name="Aerts A."/>
            <person name="Asiegbu F.O."/>
            <person name="Baker S.E."/>
            <person name="Barry K."/>
            <person name="Bendiksby M."/>
            <person name="Blumentritt M."/>
            <person name="Coutinho P.M."/>
            <person name="Cullen D."/>
            <person name="Cullen D."/>
            <person name="Gathman A."/>
            <person name="Goodell B."/>
            <person name="Henrissat B."/>
            <person name="Ihrmark K."/>
            <person name="Kauserud H."/>
            <person name="Kohler A."/>
            <person name="LaButti K."/>
            <person name="Lapidus A."/>
            <person name="Lavin J.L."/>
            <person name="Lee Y.-H."/>
            <person name="Lindquist E."/>
            <person name="Lilly W."/>
            <person name="Lucas S."/>
            <person name="Morin E."/>
            <person name="Murat C."/>
            <person name="Oguiza J.A."/>
            <person name="Park J."/>
            <person name="Pisabarro A.G."/>
            <person name="Riley R."/>
            <person name="Rosling A."/>
            <person name="Salamov A."/>
            <person name="Schmidt O."/>
            <person name="Schmutz J."/>
            <person name="Skrede I."/>
            <person name="Stenlid J."/>
            <person name="Wiebenga A."/>
            <person name="Xie X."/>
            <person name="Kues U."/>
            <person name="Hibbett D.S."/>
            <person name="Hoffmeister D."/>
            <person name="Hogberg N."/>
            <person name="Martin F."/>
            <person name="Grigoriev I.V."/>
            <person name="Watkinson S.C."/>
        </authorList>
    </citation>
    <scope>NUCLEOTIDE SEQUENCE</scope>
    <source>
        <strain evidence="3">S7.9</strain>
    </source>
</reference>
<gene>
    <name evidence="3" type="ORF">SERLADRAFT_456355</name>
</gene>
<sequence>MRFAPLAALLVLPLLSTAQSSNSPNVQLSTSVIASVGLGSGRVVTTVLQTTVFTVAAASPTVTSSGNNTSSGNSTNPTNSTTSGNSTSSVTPSNLPTAASSVPGVNGGPNGAPSPGASAPGGIYGPPDGYIAAANALKRNAVVVSLLGVTIGTALVFI</sequence>